<evidence type="ECO:0000313" key="4">
    <source>
        <dbReference type="Proteomes" id="UP000701801"/>
    </source>
</evidence>
<gene>
    <name evidence="3" type="ORF">HYALB_00011658</name>
</gene>
<sequence length="442" mass="50442">MLPTPTPGPRLWDGYLLPIEQQIWKTSTETIGRILATDKIPALEGFRSYSPNQERQGPHISPLRHIYRRLHQRCGITITEQETIPPYIVPPWWQGPSISIASDAEMAKTQHKNFLKHPSNSIFIYTDGSGIDNHIGAAAISPVTRCTKMAYMGNSETSTVYAAELQGIKLALQIAVQDQEIGNKRNKVVIFTDNQAAIRTLQHPAGRSGAYIAIEAVALIDKLQKNHGIQVEIRWIPAHIGIWGNEAADKAAKFAAKSQSEGNRGNPNVVQPKTYHLQATLKTWIMRQTRAEWAYKWDLEPRGRATYKYTQKPTHKILHLHRRLKKWQSSLLIQMRTEKIGLRDFLWKRKVPGYNDPGCECGEGRQTVEHIVLRCRKFKDLRQREFGGGRWLDLKAILTESKTAIKVIRFMEQTQLLGQFRSCSTVQRDEAERWGETEGIRT</sequence>
<dbReference type="SUPFAM" id="SSF53098">
    <property type="entry name" value="Ribonuclease H-like"/>
    <property type="match status" value="1"/>
</dbReference>
<dbReference type="GO" id="GO:0003676">
    <property type="term" value="F:nucleic acid binding"/>
    <property type="evidence" value="ECO:0007669"/>
    <property type="project" value="InterPro"/>
</dbReference>
<dbReference type="GO" id="GO:0004523">
    <property type="term" value="F:RNA-DNA hybrid ribonuclease activity"/>
    <property type="evidence" value="ECO:0007669"/>
    <property type="project" value="InterPro"/>
</dbReference>
<dbReference type="PANTHER" id="PTHR10642:SF25">
    <property type="entry name" value="RNASE H TYPE-1 DOMAIN-CONTAINING PROTEIN"/>
    <property type="match status" value="1"/>
</dbReference>
<evidence type="ECO:0000313" key="3">
    <source>
        <dbReference type="EMBL" id="CAG8977852.1"/>
    </source>
</evidence>
<name>A0A9N9Q7W2_9HELO</name>
<dbReference type="InterPro" id="IPR036397">
    <property type="entry name" value="RNaseH_sf"/>
</dbReference>
<dbReference type="Gene3D" id="3.30.420.10">
    <property type="entry name" value="Ribonuclease H-like superfamily/Ribonuclease H"/>
    <property type="match status" value="1"/>
</dbReference>
<dbReference type="InterPro" id="IPR012337">
    <property type="entry name" value="RNaseH-like_sf"/>
</dbReference>
<keyword evidence="4" id="KW-1185">Reference proteome</keyword>
<dbReference type="InterPro" id="IPR050092">
    <property type="entry name" value="RNase_H"/>
</dbReference>
<dbReference type="Proteomes" id="UP000701801">
    <property type="component" value="Unassembled WGS sequence"/>
</dbReference>
<evidence type="ECO:0000256" key="1">
    <source>
        <dbReference type="ARBA" id="ARBA00005300"/>
    </source>
</evidence>
<proteinExistence type="inferred from homology"/>
<organism evidence="3 4">
    <name type="scientific">Hymenoscyphus albidus</name>
    <dbReference type="NCBI Taxonomy" id="595503"/>
    <lineage>
        <taxon>Eukaryota</taxon>
        <taxon>Fungi</taxon>
        <taxon>Dikarya</taxon>
        <taxon>Ascomycota</taxon>
        <taxon>Pezizomycotina</taxon>
        <taxon>Leotiomycetes</taxon>
        <taxon>Helotiales</taxon>
        <taxon>Helotiaceae</taxon>
        <taxon>Hymenoscyphus</taxon>
    </lineage>
</organism>
<dbReference type="PANTHER" id="PTHR10642">
    <property type="entry name" value="RIBONUCLEASE H1"/>
    <property type="match status" value="1"/>
</dbReference>
<dbReference type="PROSITE" id="PS50879">
    <property type="entry name" value="RNASE_H_1"/>
    <property type="match status" value="1"/>
</dbReference>
<feature type="domain" description="RNase H type-1" evidence="2">
    <location>
        <begin position="118"/>
        <end position="257"/>
    </location>
</feature>
<evidence type="ECO:0000259" key="2">
    <source>
        <dbReference type="PROSITE" id="PS50879"/>
    </source>
</evidence>
<dbReference type="CDD" id="cd09276">
    <property type="entry name" value="Rnase_HI_RT_non_LTR"/>
    <property type="match status" value="1"/>
</dbReference>
<dbReference type="EMBL" id="CAJVRM010000237">
    <property type="protein sequence ID" value="CAG8977852.1"/>
    <property type="molecule type" value="Genomic_DNA"/>
</dbReference>
<dbReference type="OrthoDB" id="3559811at2759"/>
<dbReference type="InterPro" id="IPR002156">
    <property type="entry name" value="RNaseH_domain"/>
</dbReference>
<dbReference type="GO" id="GO:0043137">
    <property type="term" value="P:DNA replication, removal of RNA primer"/>
    <property type="evidence" value="ECO:0007669"/>
    <property type="project" value="TreeGrafter"/>
</dbReference>
<comment type="similarity">
    <text evidence="1">Belongs to the RNase H family.</text>
</comment>
<dbReference type="Pfam" id="PF00075">
    <property type="entry name" value="RNase_H"/>
    <property type="match status" value="1"/>
</dbReference>
<dbReference type="AlphaFoldDB" id="A0A9N9Q7W2"/>
<protein>
    <recommendedName>
        <fullName evidence="2">RNase H type-1 domain-containing protein</fullName>
    </recommendedName>
</protein>
<accession>A0A9N9Q7W2</accession>
<comment type="caution">
    <text evidence="3">The sequence shown here is derived from an EMBL/GenBank/DDBJ whole genome shotgun (WGS) entry which is preliminary data.</text>
</comment>
<reference evidence="3" key="1">
    <citation type="submission" date="2021-07" db="EMBL/GenBank/DDBJ databases">
        <authorList>
            <person name="Durling M."/>
        </authorList>
    </citation>
    <scope>NUCLEOTIDE SEQUENCE</scope>
</reference>